<dbReference type="GO" id="GO:0035361">
    <property type="term" value="C:Cul8-RING ubiquitin ligase complex"/>
    <property type="evidence" value="ECO:0007669"/>
    <property type="project" value="TreeGrafter"/>
</dbReference>
<gene>
    <name evidence="3" type="ORF">CANTEDRAFT_129299</name>
</gene>
<dbReference type="PANTHER" id="PTHR47667">
    <property type="entry name" value="REGULATOR OF TY1 TRANSPOSITION PROTEIN 107"/>
    <property type="match status" value="1"/>
</dbReference>
<evidence type="ECO:0000256" key="1">
    <source>
        <dbReference type="SAM" id="MobiDB-lite"/>
    </source>
</evidence>
<dbReference type="EMBL" id="GL996512">
    <property type="protein sequence ID" value="EGV65847.1"/>
    <property type="molecule type" value="Genomic_DNA"/>
</dbReference>
<dbReference type="AlphaFoldDB" id="G3AYG3"/>
<dbReference type="OrthoDB" id="342264at2759"/>
<dbReference type="InterPro" id="IPR001357">
    <property type="entry name" value="BRCT_dom"/>
</dbReference>
<feature type="domain" description="BRCT" evidence="2">
    <location>
        <begin position="309"/>
        <end position="398"/>
    </location>
</feature>
<reference evidence="3 4" key="1">
    <citation type="journal article" date="2011" name="Proc. Natl. Acad. Sci. U.S.A.">
        <title>Comparative genomics of xylose-fermenting fungi for enhanced biofuel production.</title>
        <authorList>
            <person name="Wohlbach D.J."/>
            <person name="Kuo A."/>
            <person name="Sato T.K."/>
            <person name="Potts K.M."/>
            <person name="Salamov A.A."/>
            <person name="LaButti K.M."/>
            <person name="Sun H."/>
            <person name="Clum A."/>
            <person name="Pangilinan J.L."/>
            <person name="Lindquist E.A."/>
            <person name="Lucas S."/>
            <person name="Lapidus A."/>
            <person name="Jin M."/>
            <person name="Gunawan C."/>
            <person name="Balan V."/>
            <person name="Dale B.E."/>
            <person name="Jeffries T.W."/>
            <person name="Zinkel R."/>
            <person name="Barry K.W."/>
            <person name="Grigoriev I.V."/>
            <person name="Gasch A.P."/>
        </authorList>
    </citation>
    <scope>NUCLEOTIDE SEQUENCE [LARGE SCALE GENOMIC DNA]</scope>
    <source>
        <strain evidence="4">ATCC 10573 / BCRC 21748 / CBS 615 / JCM 9827 / NBRC 10315 / NRRL Y-1498 / VKM Y-70</strain>
    </source>
</reference>
<dbReference type="Pfam" id="PF16771">
    <property type="entry name" value="RTT107_BRCT_6"/>
    <property type="match status" value="1"/>
</dbReference>
<feature type="region of interest" description="Disordered" evidence="1">
    <location>
        <begin position="553"/>
        <end position="580"/>
    </location>
</feature>
<dbReference type="Pfam" id="PF00533">
    <property type="entry name" value="BRCT"/>
    <property type="match status" value="1"/>
</dbReference>
<dbReference type="InterPro" id="IPR031906">
    <property type="entry name" value="RTT107_BRCT_6"/>
</dbReference>
<keyword evidence="4" id="KW-1185">Reference proteome</keyword>
<dbReference type="GO" id="GO:1990683">
    <property type="term" value="P:DNA double-strand break attachment to nuclear envelope"/>
    <property type="evidence" value="ECO:0007669"/>
    <property type="project" value="TreeGrafter"/>
</dbReference>
<dbReference type="InterPro" id="IPR053036">
    <property type="entry name" value="CellCycle_DNARepair_Reg"/>
</dbReference>
<organism evidence="4">
    <name type="scientific">Candida tenuis (strain ATCC 10573 / BCRC 21748 / CBS 615 / JCM 9827 / NBRC 10315 / NRRL Y-1498 / VKM Y-70)</name>
    <name type="common">Yeast</name>
    <name type="synonym">Yamadazyma tenuis</name>
    <dbReference type="NCBI Taxonomy" id="590646"/>
    <lineage>
        <taxon>Eukaryota</taxon>
        <taxon>Fungi</taxon>
        <taxon>Dikarya</taxon>
        <taxon>Ascomycota</taxon>
        <taxon>Saccharomycotina</taxon>
        <taxon>Pichiomycetes</taxon>
        <taxon>Debaryomycetaceae</taxon>
        <taxon>Yamadazyma</taxon>
    </lineage>
</organism>
<accession>G3AYG3</accession>
<dbReference type="Proteomes" id="UP000000707">
    <property type="component" value="Unassembled WGS sequence"/>
</dbReference>
<feature type="domain" description="BRCT" evidence="2">
    <location>
        <begin position="90"/>
        <end position="181"/>
    </location>
</feature>
<dbReference type="SUPFAM" id="SSF52113">
    <property type="entry name" value="BRCT domain"/>
    <property type="match status" value="4"/>
</dbReference>
<dbReference type="GO" id="GO:0006302">
    <property type="term" value="P:double-strand break repair"/>
    <property type="evidence" value="ECO:0007669"/>
    <property type="project" value="TreeGrafter"/>
</dbReference>
<dbReference type="SMART" id="SM00292">
    <property type="entry name" value="BRCT"/>
    <property type="match status" value="3"/>
</dbReference>
<dbReference type="Pfam" id="PF16770">
    <property type="entry name" value="RTT107_BRCT_5"/>
    <property type="match status" value="1"/>
</dbReference>
<feature type="compositionally biased region" description="Basic and acidic residues" evidence="1">
    <location>
        <begin position="553"/>
        <end position="567"/>
    </location>
</feature>
<sequence>MFKGLNALIVKSEGFQDPKKVDRLQLSIENNGGITYIKNAHDSEDYLEKTQEFIEYSTARDSMIPITTPDWVHKSTATGKALHVTKFNPDPKSFLKECFICIGDDIPNSDKEIIYGGVKAFGGMYLDMLTSYTTHLITTDLENDKSILACSSEVDIKIVTPNWIDDCFKMGRKVSEKEYYLEVDNLADNEQNQLIINECQANVDNMLSFNTSFFNDKKFYISADYMLSKNLRGAINALILKNGGKISSKFTDSIDTYIGKYRHGKEYNASVKNSGIIIGNLQWFYTVVLTNKWILPTNSQLLHYPIPSKPLTAFKNLKISVTNYSHEARYYLSKLITIMGGTFTKNLTKDNDFLIVGKPTGNKYYAAHDKWVVDGEQLVKTVNHLWLEECFANWQVMDHVNPKYTHLGYVSGHGVTRLIGRTKLKTKVLRDWIDFDVDDSMDDGILQPSVEEETDYSNEDEEKIQEERTEGCTKPKNRRITKQEKNKNMKKHLKSKKESLAVGVNTSTPPNKRGRSAKTKAAMKLHDDMEDLVKHQKMLKSSKNLTGYMRELEHTSSKRPNSQDKENITPVSKKQKAFTPEKTASQLSMVAIMTGCESEVDLTREDIANLKNYGIKISSGAGKINCLIAPRILRTEKFLSSLGKVDFILHPRLLIDLKYLLGRGESPEIEIQDYRLDKIISVSEANEQLGYSDEELEEVNGIEQILHSPRGQLFEGYKLNLSANLNGGFEVLSRILLSHGVEELKLVNKTISSQKNLLESDGDKILIVNKTKDAKLIKSLPKNCTFVEWDWCVKSIFKQKIEPFDKYIAN</sequence>
<evidence type="ECO:0000313" key="4">
    <source>
        <dbReference type="Proteomes" id="UP000000707"/>
    </source>
</evidence>
<feature type="domain" description="BRCT" evidence="2">
    <location>
        <begin position="209"/>
        <end position="295"/>
    </location>
</feature>
<feature type="domain" description="BRCT" evidence="2">
    <location>
        <begin position="709"/>
        <end position="809"/>
    </location>
</feature>
<feature type="region of interest" description="Disordered" evidence="1">
    <location>
        <begin position="443"/>
        <end position="518"/>
    </location>
</feature>
<dbReference type="STRING" id="590646.G3AYG3"/>
<dbReference type="GO" id="GO:0005634">
    <property type="term" value="C:nucleus"/>
    <property type="evidence" value="ECO:0007669"/>
    <property type="project" value="TreeGrafter"/>
</dbReference>
<dbReference type="InterPro" id="IPR036420">
    <property type="entry name" value="BRCT_dom_sf"/>
</dbReference>
<evidence type="ECO:0000259" key="2">
    <source>
        <dbReference type="PROSITE" id="PS50172"/>
    </source>
</evidence>
<dbReference type="Pfam" id="PF12738">
    <property type="entry name" value="PTCB-BRCT"/>
    <property type="match status" value="1"/>
</dbReference>
<dbReference type="PANTHER" id="PTHR47667:SF1">
    <property type="entry name" value="REGULATOR OF TY1 TRANSPOSITION PROTEIN 107"/>
    <property type="match status" value="1"/>
</dbReference>
<proteinExistence type="predicted"/>
<protein>
    <recommendedName>
        <fullName evidence="2">BRCT domain-containing protein</fullName>
    </recommendedName>
</protein>
<dbReference type="PROSITE" id="PS50172">
    <property type="entry name" value="BRCT"/>
    <property type="match status" value="5"/>
</dbReference>
<dbReference type="HOGENOM" id="CLU_002149_0_0_1"/>
<name>G3AYG3_CANTC</name>
<feature type="domain" description="BRCT" evidence="2">
    <location>
        <begin position="1"/>
        <end position="89"/>
    </location>
</feature>
<feature type="compositionally biased region" description="Acidic residues" evidence="1">
    <location>
        <begin position="450"/>
        <end position="464"/>
    </location>
</feature>
<dbReference type="Gene3D" id="3.40.50.10190">
    <property type="entry name" value="BRCT domain"/>
    <property type="match status" value="5"/>
</dbReference>
<evidence type="ECO:0000313" key="3">
    <source>
        <dbReference type="EMBL" id="EGV65847.1"/>
    </source>
</evidence>
<dbReference type="eggNOG" id="KOG2043">
    <property type="taxonomic scope" value="Eukaryota"/>
</dbReference>